<feature type="region of interest" description="Disordered" evidence="1">
    <location>
        <begin position="46"/>
        <end position="83"/>
    </location>
</feature>
<dbReference type="SMART" id="SM00231">
    <property type="entry name" value="FA58C"/>
    <property type="match status" value="1"/>
</dbReference>
<dbReference type="PROSITE" id="PS50022">
    <property type="entry name" value="FA58C_3"/>
    <property type="match status" value="1"/>
</dbReference>
<evidence type="ECO:0000313" key="5">
    <source>
        <dbReference type="Proteomes" id="UP000887568"/>
    </source>
</evidence>
<feature type="compositionally biased region" description="Basic and acidic residues" evidence="1">
    <location>
        <begin position="46"/>
        <end position="55"/>
    </location>
</feature>
<organism evidence="4 5">
    <name type="scientific">Patiria miniata</name>
    <name type="common">Bat star</name>
    <name type="synonym">Asterina miniata</name>
    <dbReference type="NCBI Taxonomy" id="46514"/>
    <lineage>
        <taxon>Eukaryota</taxon>
        <taxon>Metazoa</taxon>
        <taxon>Echinodermata</taxon>
        <taxon>Eleutherozoa</taxon>
        <taxon>Asterozoa</taxon>
        <taxon>Asteroidea</taxon>
        <taxon>Valvatacea</taxon>
        <taxon>Valvatida</taxon>
        <taxon>Asterinidae</taxon>
        <taxon>Patiria</taxon>
    </lineage>
</organism>
<protein>
    <recommendedName>
        <fullName evidence="3">F5/8 type C domain-containing protein</fullName>
    </recommendedName>
</protein>
<feature type="chain" id="PRO_5037388267" description="F5/8 type C domain-containing protein" evidence="2">
    <location>
        <begin position="24"/>
        <end position="197"/>
    </location>
</feature>
<feature type="signal peptide" evidence="2">
    <location>
        <begin position="1"/>
        <end position="23"/>
    </location>
</feature>
<dbReference type="PANTHER" id="PTHR24543:SF325">
    <property type="entry name" value="F5_8 TYPE C DOMAIN-CONTAINING PROTEIN"/>
    <property type="match status" value="1"/>
</dbReference>
<reference evidence="4" key="1">
    <citation type="submission" date="2022-11" db="UniProtKB">
        <authorList>
            <consortium name="EnsemblMetazoa"/>
        </authorList>
    </citation>
    <scope>IDENTIFICATION</scope>
</reference>
<dbReference type="EnsemblMetazoa" id="XM_038210971.1">
    <property type="protein sequence ID" value="XP_038066899.1"/>
    <property type="gene ID" value="LOC119736933"/>
</dbReference>
<dbReference type="InterPro" id="IPR008979">
    <property type="entry name" value="Galactose-bd-like_sf"/>
</dbReference>
<evidence type="ECO:0000256" key="1">
    <source>
        <dbReference type="SAM" id="MobiDB-lite"/>
    </source>
</evidence>
<dbReference type="PANTHER" id="PTHR24543">
    <property type="entry name" value="MULTICOPPER OXIDASE-RELATED"/>
    <property type="match status" value="1"/>
</dbReference>
<accession>A0A914ATT7</accession>
<proteinExistence type="predicted"/>
<evidence type="ECO:0000259" key="3">
    <source>
        <dbReference type="PROSITE" id="PS50022"/>
    </source>
</evidence>
<dbReference type="Proteomes" id="UP000887568">
    <property type="component" value="Unplaced"/>
</dbReference>
<dbReference type="Gene3D" id="2.60.120.260">
    <property type="entry name" value="Galactose-binding domain-like"/>
    <property type="match status" value="1"/>
</dbReference>
<evidence type="ECO:0000256" key="2">
    <source>
        <dbReference type="SAM" id="SignalP"/>
    </source>
</evidence>
<feature type="domain" description="F5/8 type C" evidence="3">
    <location>
        <begin position="47"/>
        <end position="193"/>
    </location>
</feature>
<name>A0A914ATT7_PATMI</name>
<keyword evidence="5" id="KW-1185">Reference proteome</keyword>
<evidence type="ECO:0000313" key="4">
    <source>
        <dbReference type="EnsemblMetazoa" id="XP_038066899.1"/>
    </source>
</evidence>
<sequence length="197" mass="21137">MSSIAACLLIMLAVGFLVVENDASVLPELKTDALVTKDFNLQKKDPCDSPEKLGLEDGDIPDENIQASSNARNRPPSKARLNGPSFWSPASGPGAWIEVSLLQSTEVAGVITQGKAVFFVNTFKVSYKPPSSSRLVYVTESNGSIKLFDGGDPYTASTPRTHDFDPHVNAHAVRIVITAVHVMPGLRFEVIGCPIDA</sequence>
<dbReference type="GeneID" id="119736933"/>
<dbReference type="AlphaFoldDB" id="A0A914ATT7"/>
<dbReference type="Pfam" id="PF00754">
    <property type="entry name" value="F5_F8_type_C"/>
    <property type="match status" value="1"/>
</dbReference>
<dbReference type="SUPFAM" id="SSF49785">
    <property type="entry name" value="Galactose-binding domain-like"/>
    <property type="match status" value="1"/>
</dbReference>
<dbReference type="RefSeq" id="XP_038066899.1">
    <property type="nucleotide sequence ID" value="XM_038210971.1"/>
</dbReference>
<dbReference type="InterPro" id="IPR000421">
    <property type="entry name" value="FA58C"/>
</dbReference>
<keyword evidence="2" id="KW-0732">Signal</keyword>